<dbReference type="Proteomes" id="UP000596004">
    <property type="component" value="Chromosome"/>
</dbReference>
<keyword evidence="1" id="KW-0472">Membrane</keyword>
<accession>A0A7T9I1R1</accession>
<keyword evidence="1" id="KW-0812">Transmembrane</keyword>
<reference evidence="2" key="1">
    <citation type="submission" date="2020-11" db="EMBL/GenBank/DDBJ databases">
        <title>Connecting structure to function with the recovery of over 1000 high-quality activated sludge metagenome-assembled genomes encoding full-length rRNA genes using long-read sequencing.</title>
        <authorList>
            <person name="Singleton C.M."/>
            <person name="Petriglieri F."/>
            <person name="Kristensen J.M."/>
            <person name="Kirkegaard R.H."/>
            <person name="Michaelsen T.Y."/>
            <person name="Andersen M.H."/>
            <person name="Karst S.M."/>
            <person name="Dueholm M.S."/>
            <person name="Nielsen P.H."/>
            <person name="Albertsen M."/>
        </authorList>
    </citation>
    <scope>NUCLEOTIDE SEQUENCE</scope>
    <source>
        <strain evidence="2">Fred_18-Q3-R57-64_BAT3C.431</strain>
    </source>
</reference>
<sequence length="66" mass="7710">MIEGIFGGSLIVELLIAYIIIQLAYEKTPNKWLYALAIILSLNFLTHMTSVDWMNLFLGQFEFVWR</sequence>
<proteinExistence type="predicted"/>
<protein>
    <submittedName>
        <fullName evidence="2">Uncharacterized protein</fullName>
    </submittedName>
</protein>
<dbReference type="EMBL" id="CP064981">
    <property type="protein sequence ID" value="QQR92603.1"/>
    <property type="molecule type" value="Genomic_DNA"/>
</dbReference>
<feature type="transmembrane region" description="Helical" evidence="1">
    <location>
        <begin position="32"/>
        <end position="51"/>
    </location>
</feature>
<dbReference type="AlphaFoldDB" id="A0A7T9I1R1"/>
<gene>
    <name evidence="2" type="ORF">IPJ89_05660</name>
</gene>
<organism evidence="2">
    <name type="scientific">Candidatus Iainarchaeum sp</name>
    <dbReference type="NCBI Taxonomy" id="3101447"/>
    <lineage>
        <taxon>Archaea</taxon>
        <taxon>Candidatus Iainarchaeota</taxon>
        <taxon>Candidatus Iainarchaeia</taxon>
        <taxon>Candidatus Iainarchaeales</taxon>
        <taxon>Candidatus Iainarchaeaceae</taxon>
        <taxon>Candidatus Iainarchaeum</taxon>
    </lineage>
</organism>
<evidence type="ECO:0000256" key="1">
    <source>
        <dbReference type="SAM" id="Phobius"/>
    </source>
</evidence>
<feature type="transmembrane region" description="Helical" evidence="1">
    <location>
        <begin position="6"/>
        <end position="25"/>
    </location>
</feature>
<evidence type="ECO:0000313" key="2">
    <source>
        <dbReference type="EMBL" id="QQR92603.1"/>
    </source>
</evidence>
<name>A0A7T9I1R1_9ARCH</name>
<keyword evidence="1" id="KW-1133">Transmembrane helix</keyword>